<dbReference type="InterPro" id="IPR002126">
    <property type="entry name" value="Cadherin-like_dom"/>
</dbReference>
<comment type="caution">
    <text evidence="5">The sequence shown here is derived from an EMBL/GenBank/DDBJ whole genome shotgun (WGS) entry which is preliminary data.</text>
</comment>
<reference evidence="5 6" key="1">
    <citation type="submission" date="2024-02" db="EMBL/GenBank/DDBJ databases">
        <title>Chromosome-scale genome assembly of the rough periwinkle Littorina saxatilis.</title>
        <authorList>
            <person name="De Jode A."/>
            <person name="Faria R."/>
            <person name="Formenti G."/>
            <person name="Sims Y."/>
            <person name="Smith T.P."/>
            <person name="Tracey A."/>
            <person name="Wood J.M.D."/>
            <person name="Zagrodzka Z.B."/>
            <person name="Johannesson K."/>
            <person name="Butlin R.K."/>
            <person name="Leder E.H."/>
        </authorList>
    </citation>
    <scope>NUCLEOTIDE SEQUENCE [LARGE SCALE GENOMIC DNA]</scope>
    <source>
        <strain evidence="5">Snail1</strain>
        <tissue evidence="5">Muscle</tissue>
    </source>
</reference>
<sequence>MKSRNCTRMGVFLLSLLVMWVTSAQSAAIVFHVSEELPSGTPVGNVKQASNITQGMTSGEADKLQFQILSADGLRITSIFSINSRTGAIFTNAMIDREQVRLV</sequence>
<dbReference type="InterPro" id="IPR015919">
    <property type="entry name" value="Cadherin-like_sf"/>
</dbReference>
<feature type="signal peptide" evidence="3">
    <location>
        <begin position="1"/>
        <end position="26"/>
    </location>
</feature>
<evidence type="ECO:0000259" key="4">
    <source>
        <dbReference type="PROSITE" id="PS50268"/>
    </source>
</evidence>
<keyword evidence="6" id="KW-1185">Reference proteome</keyword>
<feature type="chain" id="PRO_5043038690" description="Cadherin domain-containing protein" evidence="3">
    <location>
        <begin position="27"/>
        <end position="103"/>
    </location>
</feature>
<dbReference type="GO" id="GO:0016020">
    <property type="term" value="C:membrane"/>
    <property type="evidence" value="ECO:0007669"/>
    <property type="project" value="InterPro"/>
</dbReference>
<feature type="domain" description="Cadherin" evidence="4">
    <location>
        <begin position="25"/>
        <end position="99"/>
    </location>
</feature>
<keyword evidence="1" id="KW-0130">Cell adhesion</keyword>
<organism evidence="5 6">
    <name type="scientific">Littorina saxatilis</name>
    <dbReference type="NCBI Taxonomy" id="31220"/>
    <lineage>
        <taxon>Eukaryota</taxon>
        <taxon>Metazoa</taxon>
        <taxon>Spiralia</taxon>
        <taxon>Lophotrochozoa</taxon>
        <taxon>Mollusca</taxon>
        <taxon>Gastropoda</taxon>
        <taxon>Caenogastropoda</taxon>
        <taxon>Littorinimorpha</taxon>
        <taxon>Littorinoidea</taxon>
        <taxon>Littorinidae</taxon>
        <taxon>Littorina</taxon>
    </lineage>
</organism>
<keyword evidence="3" id="KW-0732">Signal</keyword>
<name>A0AAN9FYV2_9CAEN</name>
<evidence type="ECO:0000313" key="6">
    <source>
        <dbReference type="Proteomes" id="UP001374579"/>
    </source>
</evidence>
<dbReference type="EMBL" id="JBAMIC010004070">
    <property type="protein sequence ID" value="KAK7088235.1"/>
    <property type="molecule type" value="Genomic_DNA"/>
</dbReference>
<dbReference type="Proteomes" id="UP001374579">
    <property type="component" value="Unassembled WGS sequence"/>
</dbReference>
<evidence type="ECO:0000256" key="2">
    <source>
        <dbReference type="PROSITE-ProRule" id="PRU00043"/>
    </source>
</evidence>
<dbReference type="CDD" id="cd11304">
    <property type="entry name" value="Cadherin_repeat"/>
    <property type="match status" value="1"/>
</dbReference>
<dbReference type="GO" id="GO:0007156">
    <property type="term" value="P:homophilic cell adhesion via plasma membrane adhesion molecules"/>
    <property type="evidence" value="ECO:0007669"/>
    <property type="project" value="InterPro"/>
</dbReference>
<protein>
    <recommendedName>
        <fullName evidence="4">Cadherin domain-containing protein</fullName>
    </recommendedName>
</protein>
<accession>A0AAN9FYV2</accession>
<dbReference type="InterPro" id="IPR013164">
    <property type="entry name" value="Cadherin_N"/>
</dbReference>
<dbReference type="GO" id="GO:0005509">
    <property type="term" value="F:calcium ion binding"/>
    <property type="evidence" value="ECO:0007669"/>
    <property type="project" value="UniProtKB-UniRule"/>
</dbReference>
<gene>
    <name evidence="5" type="ORF">V1264_022172</name>
</gene>
<dbReference type="Pfam" id="PF08266">
    <property type="entry name" value="Cadherin_2"/>
    <property type="match status" value="1"/>
</dbReference>
<evidence type="ECO:0000256" key="3">
    <source>
        <dbReference type="SAM" id="SignalP"/>
    </source>
</evidence>
<dbReference type="Gene3D" id="2.60.40.60">
    <property type="entry name" value="Cadherins"/>
    <property type="match status" value="1"/>
</dbReference>
<dbReference type="PROSITE" id="PS50268">
    <property type="entry name" value="CADHERIN_2"/>
    <property type="match status" value="1"/>
</dbReference>
<keyword evidence="2" id="KW-0106">Calcium</keyword>
<evidence type="ECO:0000313" key="5">
    <source>
        <dbReference type="EMBL" id="KAK7088235.1"/>
    </source>
</evidence>
<dbReference type="AlphaFoldDB" id="A0AAN9FYV2"/>
<dbReference type="SUPFAM" id="SSF49313">
    <property type="entry name" value="Cadherin-like"/>
    <property type="match status" value="1"/>
</dbReference>
<evidence type="ECO:0000256" key="1">
    <source>
        <dbReference type="ARBA" id="ARBA00022889"/>
    </source>
</evidence>
<proteinExistence type="predicted"/>